<feature type="transmembrane region" description="Helical" evidence="3">
    <location>
        <begin position="981"/>
        <end position="1000"/>
    </location>
</feature>
<feature type="transmembrane region" description="Helical" evidence="3">
    <location>
        <begin position="836"/>
        <end position="856"/>
    </location>
</feature>
<dbReference type="SUPFAM" id="SSF48371">
    <property type="entry name" value="ARM repeat"/>
    <property type="match status" value="1"/>
</dbReference>
<proteinExistence type="predicted"/>
<feature type="region of interest" description="Disordered" evidence="2">
    <location>
        <begin position="272"/>
        <end position="291"/>
    </location>
</feature>
<dbReference type="InterPro" id="IPR016047">
    <property type="entry name" value="M23ase_b-sheet_dom"/>
</dbReference>
<evidence type="ECO:0000256" key="1">
    <source>
        <dbReference type="ARBA" id="ARBA00022729"/>
    </source>
</evidence>
<reference evidence="5 6" key="1">
    <citation type="submission" date="2024-06" db="EMBL/GenBank/DDBJ databases">
        <title>The Natural Products Discovery Center: Release of the First 8490 Sequenced Strains for Exploring Actinobacteria Biosynthetic Diversity.</title>
        <authorList>
            <person name="Kalkreuter E."/>
            <person name="Kautsar S.A."/>
            <person name="Yang D."/>
            <person name="Bader C.D."/>
            <person name="Teijaro C.N."/>
            <person name="Fluegel L."/>
            <person name="Davis C.M."/>
            <person name="Simpson J.R."/>
            <person name="Lauterbach L."/>
            <person name="Steele A.D."/>
            <person name="Gui C."/>
            <person name="Meng S."/>
            <person name="Li G."/>
            <person name="Viehrig K."/>
            <person name="Ye F."/>
            <person name="Su P."/>
            <person name="Kiefer A.F."/>
            <person name="Nichols A."/>
            <person name="Cepeda A.J."/>
            <person name="Yan W."/>
            <person name="Fan B."/>
            <person name="Jiang Y."/>
            <person name="Adhikari A."/>
            <person name="Zheng C.-J."/>
            <person name="Schuster L."/>
            <person name="Cowan T.M."/>
            <person name="Smanski M.J."/>
            <person name="Chevrette M.G."/>
            <person name="De Carvalho L.P.S."/>
            <person name="Shen B."/>
        </authorList>
    </citation>
    <scope>NUCLEOTIDE SEQUENCE [LARGE SCALE GENOMIC DNA]</scope>
    <source>
        <strain evidence="5 6">NPDC006337</strain>
    </source>
</reference>
<keyword evidence="3" id="KW-1133">Transmembrane helix</keyword>
<feature type="compositionally biased region" description="Basic and acidic residues" evidence="2">
    <location>
        <begin position="179"/>
        <end position="194"/>
    </location>
</feature>
<dbReference type="SUPFAM" id="SSF53955">
    <property type="entry name" value="Lysozyme-like"/>
    <property type="match status" value="1"/>
</dbReference>
<evidence type="ECO:0000256" key="3">
    <source>
        <dbReference type="SAM" id="Phobius"/>
    </source>
</evidence>
<feature type="transmembrane region" description="Helical" evidence="3">
    <location>
        <begin position="950"/>
        <end position="975"/>
    </location>
</feature>
<dbReference type="InterPro" id="IPR023346">
    <property type="entry name" value="Lysozyme-like_dom_sf"/>
</dbReference>
<feature type="transmembrane region" description="Helical" evidence="3">
    <location>
        <begin position="680"/>
        <end position="702"/>
    </location>
</feature>
<gene>
    <name evidence="5" type="ORF">ABZ508_33310</name>
</gene>
<keyword evidence="3" id="KW-0472">Membrane</keyword>
<feature type="domain" description="M23ase beta-sheet core" evidence="4">
    <location>
        <begin position="1345"/>
        <end position="1438"/>
    </location>
</feature>
<feature type="transmembrane region" description="Helical" evidence="3">
    <location>
        <begin position="807"/>
        <end position="829"/>
    </location>
</feature>
<keyword evidence="1" id="KW-0732">Signal</keyword>
<keyword evidence="6" id="KW-1185">Reference proteome</keyword>
<dbReference type="EMBL" id="JBEXZR010000052">
    <property type="protein sequence ID" value="MEU0712238.1"/>
    <property type="molecule type" value="Genomic_DNA"/>
</dbReference>
<dbReference type="PANTHER" id="PTHR21666">
    <property type="entry name" value="PEPTIDASE-RELATED"/>
    <property type="match status" value="1"/>
</dbReference>
<dbReference type="RefSeq" id="WP_359807293.1">
    <property type="nucleotide sequence ID" value="NZ_JBEXZQ010000070.1"/>
</dbReference>
<feature type="transmembrane region" description="Helical" evidence="3">
    <location>
        <begin position="749"/>
        <end position="769"/>
    </location>
</feature>
<dbReference type="InterPro" id="IPR011055">
    <property type="entry name" value="Dup_hybrid_motif"/>
</dbReference>
<accession>A0ABV2WFV1</accession>
<evidence type="ECO:0000313" key="5">
    <source>
        <dbReference type="EMBL" id="MEU0712238.1"/>
    </source>
</evidence>
<feature type="transmembrane region" description="Helical" evidence="3">
    <location>
        <begin position="781"/>
        <end position="801"/>
    </location>
</feature>
<dbReference type="Proteomes" id="UP001550378">
    <property type="component" value="Unassembled WGS sequence"/>
</dbReference>
<organism evidence="5 6">
    <name type="scientific">Streptomyces lavendulocolor</name>
    <dbReference type="NCBI Taxonomy" id="67316"/>
    <lineage>
        <taxon>Bacteria</taxon>
        <taxon>Bacillati</taxon>
        <taxon>Actinomycetota</taxon>
        <taxon>Actinomycetes</taxon>
        <taxon>Kitasatosporales</taxon>
        <taxon>Streptomycetaceae</taxon>
        <taxon>Streptomyces</taxon>
    </lineage>
</organism>
<dbReference type="SUPFAM" id="SSF51261">
    <property type="entry name" value="Duplicated hybrid motif"/>
    <property type="match status" value="1"/>
</dbReference>
<dbReference type="Pfam" id="PF01551">
    <property type="entry name" value="Peptidase_M23"/>
    <property type="match status" value="1"/>
</dbReference>
<feature type="transmembrane region" description="Helical" evidence="3">
    <location>
        <begin position="876"/>
        <end position="895"/>
    </location>
</feature>
<dbReference type="PANTHER" id="PTHR21666:SF289">
    <property type="entry name" value="L-ALA--D-GLU ENDOPEPTIDASE"/>
    <property type="match status" value="1"/>
</dbReference>
<comment type="caution">
    <text evidence="5">The sequence shown here is derived from an EMBL/GenBank/DDBJ whole genome shotgun (WGS) entry which is preliminary data.</text>
</comment>
<dbReference type="InterPro" id="IPR016024">
    <property type="entry name" value="ARM-type_fold"/>
</dbReference>
<feature type="transmembrane region" description="Helical" evidence="3">
    <location>
        <begin position="709"/>
        <end position="729"/>
    </location>
</feature>
<evidence type="ECO:0000256" key="2">
    <source>
        <dbReference type="SAM" id="MobiDB-lite"/>
    </source>
</evidence>
<evidence type="ECO:0000259" key="4">
    <source>
        <dbReference type="Pfam" id="PF01551"/>
    </source>
</evidence>
<feature type="compositionally biased region" description="Basic and acidic residues" evidence="2">
    <location>
        <begin position="272"/>
        <end position="282"/>
    </location>
</feature>
<feature type="transmembrane region" description="Helical" evidence="3">
    <location>
        <begin position="648"/>
        <end position="668"/>
    </location>
</feature>
<feature type="transmembrane region" description="Helical" evidence="3">
    <location>
        <begin position="902"/>
        <end position="920"/>
    </location>
</feature>
<feature type="region of interest" description="Disordered" evidence="2">
    <location>
        <begin position="165"/>
        <end position="201"/>
    </location>
</feature>
<protein>
    <submittedName>
        <fullName evidence="5">Peptidoglycan DD-metalloendopeptidase family protein</fullName>
    </submittedName>
</protein>
<keyword evidence="3" id="KW-0812">Transmembrane</keyword>
<dbReference type="InterPro" id="IPR050570">
    <property type="entry name" value="Cell_wall_metabolism_enzyme"/>
</dbReference>
<name>A0ABV2WFV1_9ACTN</name>
<feature type="transmembrane region" description="Helical" evidence="3">
    <location>
        <begin position="601"/>
        <end position="627"/>
    </location>
</feature>
<evidence type="ECO:0000313" key="6">
    <source>
        <dbReference type="Proteomes" id="UP001550378"/>
    </source>
</evidence>
<dbReference type="Gene3D" id="2.70.70.10">
    <property type="entry name" value="Glucose Permease (Domain IIA)"/>
    <property type="match status" value="1"/>
</dbReference>
<sequence length="1652" mass="172235">MAAAGVLVGRGYVSIRPEFEGDWSRQASARGSSAGKAAGAGFSKAFGTSLKTVGGLAAVAVAANLQGVVAAAAVLAPALATAGTAAGALKLGLSGVGDAMKAAFADGTADAKAAASATRAVESAQRGLANAQRALADARVQAAERVREAQRAAADAERTLAYTVEESARRQTDAQTSVRDAERELRDAQRDAREAQASLTDARREAIRSLEDMNQRLAESQLDERDATLRLAEAERELKAAQAKPGTTPQQLAKLQLAYDRAALNLREQQRDTKRLADDTKKANKAGVDGSQQVVQARERIGAATNTVADRQRQLARAQEDAHRAGVEGARAVADAQRDLADAQADVTKARVDGQRQIADAERSVAEAASALAYAQAAAAAQTSKLEEAMAKLSPNAKSFVSAVRGLGPLWTSMRMSVQNRLFQDLDSTITSLGHQTIPILQRQLGTAADSWNAMAKNAAGAISEMAKTGLLNKVFEGANRNFAAIEKVPSQLLTAFAQLSVAAQPAMERLFGQLASGMTAFADGIAKGFASGGLQQGIDTAFQVLNQFGQLIGNILGTIGQIFDAASDAGGSIVGALSDAFAEMRRVLGLPEIQAQLRTVFASVAQIVAAIVPILGAAVQAIVPLLTAIAPAMAQMAAAVGPVLGQLAAQLGAALLPVISALLPVVIQVSGALLQVVQAVMPLLAPIAQLIASVISALAPALTPVIRIVTELVGVLVGPLTSVIKALTPTLVMVADVIARVFEALDPFLAPLVSLIGQVATLLAGIFTQALSAVMAAVEPLIPVGLQLVEAVLGALTPILPVLGTALAGIANAFALLLGPLADVFAALGQQLAPVIAGITPIFAELATILAGALAAALPPLVEVLMILFEAFRPIFPLITEILGIVVELAGSVLQQLLPPLVQLIQAGLDLVIALLPILPPIAELVGLVVKLAAGVLSLLLPPLVSLTAILVGALAGALGTVIGWLASFVGWIADRVGPIVSWLAGVVSGAIGIVVKVFQWFYDILIGHSILPDIIAFLRGPFASVFTWLYSNIIQPVWSAIRNAIQWAWENVIRPVWQKIQGFIANYLAPAFGGLKKDISFAWLVIRQVISTAWERYMRPAFNAIKTAVGLVADSFSKAKDAIGKQWEKIKNLTRGPIKWVVDVVYNKGVRGLWNSAAKVLPIKPLAEYKFADGGSVRGPGTATSDSIPALLSNGEHVWTAREVRGAGGHGVVEALRRQAVGRFAAGGPVGAHGGIGDWFGGKIKALGGALNNAKDWVLGGVYKAASLAAKPIRDLISRIPGAGGGFGKLVKALPTALLNKALGAIKGSEDKEVAAGGQWLKPVGVPYGTRFGVAGRMWSSGRHTGLDFPARTGTPVHAVAPGQILGVGRKGPYGNHILVQHGHGLQSLYAHLSEAVRDSGAVSPGQMIGRVGATGNVTGPHLHLEARLNGRPVDPMPYLTGVTDAKGSGGKGVQRWAGVVRQALGLTGQPASYTGITLRRMNQESGGDPNIVNRWDSNWKAGHPSVGLMQVIGPTFRRHAGRYRSTGPFSYGVSTNPLANVYSSMRYALAQYGSLPRAYNRPGGYDSGGWLGPGQVGVNHLRQPEAVLTPGQWRDMSTLAAVGAQSLEGQRLKLVVRDREFDAFLEEVADGRVESTLRAVAPAIAGRRG</sequence>
<dbReference type="CDD" id="cd13402">
    <property type="entry name" value="LT_TF-like"/>
    <property type="match status" value="1"/>
</dbReference>
<dbReference type="CDD" id="cd12797">
    <property type="entry name" value="M23_peptidase"/>
    <property type="match status" value="1"/>
</dbReference>